<evidence type="ECO:0000256" key="1">
    <source>
        <dbReference type="ARBA" id="ARBA00000012"/>
    </source>
</evidence>
<feature type="domain" description="Pterin-binding" evidence="13">
    <location>
        <begin position="72"/>
        <end position="326"/>
    </location>
</feature>
<gene>
    <name evidence="14" type="ORF">OCH239_02130</name>
</gene>
<evidence type="ECO:0000256" key="5">
    <source>
        <dbReference type="ARBA" id="ARBA00012458"/>
    </source>
</evidence>
<keyword evidence="9 12" id="KW-0460">Magnesium</keyword>
<evidence type="ECO:0000256" key="2">
    <source>
        <dbReference type="ARBA" id="ARBA00001946"/>
    </source>
</evidence>
<dbReference type="PANTHER" id="PTHR20941">
    <property type="entry name" value="FOLATE SYNTHESIS PROTEINS"/>
    <property type="match status" value="1"/>
</dbReference>
<dbReference type="InterPro" id="IPR045031">
    <property type="entry name" value="DHP_synth-like"/>
</dbReference>
<dbReference type="PATRIC" id="fig|1449350.3.peg.430"/>
<dbReference type="GO" id="GO:0046654">
    <property type="term" value="P:tetrahydrofolate biosynthetic process"/>
    <property type="evidence" value="ECO:0007669"/>
    <property type="project" value="UniProtKB-UniPathway"/>
</dbReference>
<comment type="cofactor">
    <cofactor evidence="2 12">
        <name>Mg(2+)</name>
        <dbReference type="ChEBI" id="CHEBI:18420"/>
    </cofactor>
</comment>
<dbReference type="EMBL" id="JALZ01000001">
    <property type="protein sequence ID" value="ETX16645.1"/>
    <property type="molecule type" value="Genomic_DNA"/>
</dbReference>
<dbReference type="PROSITE" id="PS50972">
    <property type="entry name" value="PTERIN_BINDING"/>
    <property type="match status" value="1"/>
</dbReference>
<evidence type="ECO:0000256" key="8">
    <source>
        <dbReference type="ARBA" id="ARBA00022723"/>
    </source>
</evidence>
<dbReference type="OrthoDB" id="9811744at2"/>
<name>X7EL65_9RHOB</name>
<dbReference type="RefSeq" id="WP_037257864.1">
    <property type="nucleotide sequence ID" value="NZ_JALZ01000001.1"/>
</dbReference>
<dbReference type="PROSITE" id="PS00792">
    <property type="entry name" value="DHPS_1"/>
    <property type="match status" value="1"/>
</dbReference>
<keyword evidence="7 12" id="KW-0808">Transferase</keyword>
<dbReference type="PROSITE" id="PS00793">
    <property type="entry name" value="DHPS_2"/>
    <property type="match status" value="1"/>
</dbReference>
<dbReference type="Gene3D" id="3.20.20.20">
    <property type="entry name" value="Dihydropteroate synthase-like"/>
    <property type="match status" value="1"/>
</dbReference>
<dbReference type="Pfam" id="PF00809">
    <property type="entry name" value="Pterin_bind"/>
    <property type="match status" value="1"/>
</dbReference>
<keyword evidence="8 12" id="KW-0479">Metal-binding</keyword>
<dbReference type="FunFam" id="3.20.20.20:FF:000006">
    <property type="entry name" value="Dihydropteroate synthase"/>
    <property type="match status" value="1"/>
</dbReference>
<dbReference type="Proteomes" id="UP000022447">
    <property type="component" value="Unassembled WGS sequence"/>
</dbReference>
<keyword evidence="15" id="KW-1185">Reference proteome</keyword>
<dbReference type="InterPro" id="IPR011005">
    <property type="entry name" value="Dihydropteroate_synth-like_sf"/>
</dbReference>
<dbReference type="SUPFAM" id="SSF51717">
    <property type="entry name" value="Dihydropteroate synthetase-like"/>
    <property type="match status" value="1"/>
</dbReference>
<dbReference type="NCBIfam" id="TIGR01496">
    <property type="entry name" value="DHPS"/>
    <property type="match status" value="1"/>
</dbReference>
<evidence type="ECO:0000256" key="4">
    <source>
        <dbReference type="ARBA" id="ARBA00009503"/>
    </source>
</evidence>
<dbReference type="PANTHER" id="PTHR20941:SF1">
    <property type="entry name" value="FOLIC ACID SYNTHESIS PROTEIN FOL1"/>
    <property type="match status" value="1"/>
</dbReference>
<proteinExistence type="inferred from homology"/>
<dbReference type="GO" id="GO:0004156">
    <property type="term" value="F:dihydropteroate synthase activity"/>
    <property type="evidence" value="ECO:0007669"/>
    <property type="project" value="UniProtKB-EC"/>
</dbReference>
<evidence type="ECO:0000256" key="12">
    <source>
        <dbReference type="RuleBase" id="RU361205"/>
    </source>
</evidence>
<evidence type="ECO:0000256" key="7">
    <source>
        <dbReference type="ARBA" id="ARBA00022679"/>
    </source>
</evidence>
<comment type="similarity">
    <text evidence="4 12">Belongs to the DHPS family.</text>
</comment>
<comment type="pathway">
    <text evidence="3 12">Cofactor biosynthesis; tetrahydrofolate biosynthesis; 7,8-dihydrofolate from 2-amino-4-hydroxy-6-hydroxymethyl-7,8-dihydropteridine diphosphate and 4-aminobenzoate: step 1/2.</text>
</comment>
<comment type="function">
    <text evidence="12">Catalyzes the condensation of para-aminobenzoate (pABA) with 6-hydroxymethyl-7,8-dihydropterin diphosphate (DHPt-PP) to form 7,8-dihydropteroate (H2Pte), the immediate precursor of folate derivatives.</text>
</comment>
<evidence type="ECO:0000256" key="10">
    <source>
        <dbReference type="ARBA" id="ARBA00022909"/>
    </source>
</evidence>
<dbReference type="UniPathway" id="UPA00077">
    <property type="reaction ID" value="UER00156"/>
</dbReference>
<organism evidence="14 15">
    <name type="scientific">Roseivivax halodurans JCM 10272</name>
    <dbReference type="NCBI Taxonomy" id="1449350"/>
    <lineage>
        <taxon>Bacteria</taxon>
        <taxon>Pseudomonadati</taxon>
        <taxon>Pseudomonadota</taxon>
        <taxon>Alphaproteobacteria</taxon>
        <taxon>Rhodobacterales</taxon>
        <taxon>Roseobacteraceae</taxon>
        <taxon>Roseivivax</taxon>
    </lineage>
</organism>
<reference evidence="14 15" key="1">
    <citation type="submission" date="2014-01" db="EMBL/GenBank/DDBJ databases">
        <title>Roseivivax halodurans JCM 10272 Genome Sequencing.</title>
        <authorList>
            <person name="Lai Q."/>
            <person name="Li G."/>
            <person name="Shao Z."/>
        </authorList>
    </citation>
    <scope>NUCLEOTIDE SEQUENCE [LARGE SCALE GENOMIC DNA]</scope>
    <source>
        <strain evidence="14 15">JCM 10272</strain>
    </source>
</reference>
<protein>
    <recommendedName>
        <fullName evidence="6 12">Dihydropteroate synthase</fullName>
        <shortName evidence="12">DHPS</shortName>
        <ecNumber evidence="5 12">2.5.1.15</ecNumber>
    </recommendedName>
    <alternativeName>
        <fullName evidence="11 12">Dihydropteroate pyrophosphorylase</fullName>
    </alternativeName>
</protein>
<dbReference type="eggNOG" id="COG0294">
    <property type="taxonomic scope" value="Bacteria"/>
</dbReference>
<dbReference type="GO" id="GO:0005829">
    <property type="term" value="C:cytosol"/>
    <property type="evidence" value="ECO:0007669"/>
    <property type="project" value="TreeGrafter"/>
</dbReference>
<dbReference type="GO" id="GO:0046872">
    <property type="term" value="F:metal ion binding"/>
    <property type="evidence" value="ECO:0007669"/>
    <property type="project" value="UniProtKB-KW"/>
</dbReference>
<keyword evidence="10 12" id="KW-0289">Folate biosynthesis</keyword>
<sequence>MNVYFRPLVQHGLARPDDALPLAGGALWFTHAERLSRDAEPVVVRATEVPASWRGALTVPRDPVAGLEMDRSRLMGILNVTPDSFSDGGKHDGRDAAVAHAFAMREAGADLIDVGGESTRPGSDTVPADEELERVAPVIAAITGPDMPPVSIDTRKRPVAEAAVEAGAALVNDVSGLTFDETLPAYCAEARLPVCVMHAQGDPKTMQDEPRYENVLLDVYDWLAERVEALEAQGIPRARIVIDPGIGFGKTIGHNLSLLKGISLFHGIGCPVLLGASRKGFIGVISGMRDPAARMPGSLAVALAAAAQGVQILRIHDVAETRAALDLWQAVSRGNYDGT</sequence>
<dbReference type="CDD" id="cd00739">
    <property type="entry name" value="DHPS"/>
    <property type="match status" value="1"/>
</dbReference>
<dbReference type="GO" id="GO:0046656">
    <property type="term" value="P:folic acid biosynthetic process"/>
    <property type="evidence" value="ECO:0007669"/>
    <property type="project" value="UniProtKB-KW"/>
</dbReference>
<comment type="caution">
    <text evidence="14">The sequence shown here is derived from an EMBL/GenBank/DDBJ whole genome shotgun (WGS) entry which is preliminary data.</text>
</comment>
<dbReference type="InterPro" id="IPR000489">
    <property type="entry name" value="Pterin-binding_dom"/>
</dbReference>
<evidence type="ECO:0000256" key="11">
    <source>
        <dbReference type="ARBA" id="ARBA00030193"/>
    </source>
</evidence>
<dbReference type="EC" id="2.5.1.15" evidence="5 12"/>
<evidence type="ECO:0000259" key="13">
    <source>
        <dbReference type="PROSITE" id="PS50972"/>
    </source>
</evidence>
<evidence type="ECO:0000256" key="3">
    <source>
        <dbReference type="ARBA" id="ARBA00004763"/>
    </source>
</evidence>
<dbReference type="InterPro" id="IPR006390">
    <property type="entry name" value="DHP_synth_dom"/>
</dbReference>
<evidence type="ECO:0000256" key="9">
    <source>
        <dbReference type="ARBA" id="ARBA00022842"/>
    </source>
</evidence>
<dbReference type="AlphaFoldDB" id="X7EL65"/>
<evidence type="ECO:0000256" key="6">
    <source>
        <dbReference type="ARBA" id="ARBA00016919"/>
    </source>
</evidence>
<comment type="catalytic activity">
    <reaction evidence="1">
        <text>(7,8-dihydropterin-6-yl)methyl diphosphate + 4-aminobenzoate = 7,8-dihydropteroate + diphosphate</text>
        <dbReference type="Rhea" id="RHEA:19949"/>
        <dbReference type="ChEBI" id="CHEBI:17836"/>
        <dbReference type="ChEBI" id="CHEBI:17839"/>
        <dbReference type="ChEBI" id="CHEBI:33019"/>
        <dbReference type="ChEBI" id="CHEBI:72950"/>
        <dbReference type="EC" id="2.5.1.15"/>
    </reaction>
</comment>
<evidence type="ECO:0000313" key="14">
    <source>
        <dbReference type="EMBL" id="ETX16645.1"/>
    </source>
</evidence>
<dbReference type="STRING" id="1449350.OCH239_02130"/>
<evidence type="ECO:0000313" key="15">
    <source>
        <dbReference type="Proteomes" id="UP000022447"/>
    </source>
</evidence>
<accession>X7EL65</accession>